<dbReference type="EMBL" id="MN739711">
    <property type="protein sequence ID" value="QHT22533.1"/>
    <property type="molecule type" value="Genomic_DNA"/>
</dbReference>
<keyword evidence="1" id="KW-0812">Transmembrane</keyword>
<evidence type="ECO:0000256" key="1">
    <source>
        <dbReference type="SAM" id="Phobius"/>
    </source>
</evidence>
<protein>
    <submittedName>
        <fullName evidence="2">Uncharacterized protein</fullName>
    </submittedName>
</protein>
<sequence length="77" mass="8875">MSTNNDKWYISILSGIIFYVIASPKIYKITGELFYDLTQVEMENKGRPNNLGLLIHTIIFVLITRLLMDINILGNKK</sequence>
<keyword evidence="1" id="KW-0472">Membrane</keyword>
<feature type="transmembrane region" description="Helical" evidence="1">
    <location>
        <begin position="7"/>
        <end position="27"/>
    </location>
</feature>
<organism evidence="2">
    <name type="scientific">viral metagenome</name>
    <dbReference type="NCBI Taxonomy" id="1070528"/>
    <lineage>
        <taxon>unclassified sequences</taxon>
        <taxon>metagenomes</taxon>
        <taxon>organismal metagenomes</taxon>
    </lineage>
</organism>
<keyword evidence="1" id="KW-1133">Transmembrane helix</keyword>
<name>A0A6C0E1Y5_9ZZZZ</name>
<dbReference type="AlphaFoldDB" id="A0A6C0E1Y5"/>
<proteinExistence type="predicted"/>
<accession>A0A6C0E1Y5</accession>
<feature type="transmembrane region" description="Helical" evidence="1">
    <location>
        <begin position="51"/>
        <end position="68"/>
    </location>
</feature>
<reference evidence="2" key="1">
    <citation type="journal article" date="2020" name="Nature">
        <title>Giant virus diversity and host interactions through global metagenomics.</title>
        <authorList>
            <person name="Schulz F."/>
            <person name="Roux S."/>
            <person name="Paez-Espino D."/>
            <person name="Jungbluth S."/>
            <person name="Walsh D.A."/>
            <person name="Denef V.J."/>
            <person name="McMahon K.D."/>
            <person name="Konstantinidis K.T."/>
            <person name="Eloe-Fadrosh E.A."/>
            <person name="Kyrpides N.C."/>
            <person name="Woyke T."/>
        </authorList>
    </citation>
    <scope>NUCLEOTIDE SEQUENCE</scope>
    <source>
        <strain evidence="2">GVMAG-M-3300023179-111</strain>
    </source>
</reference>
<evidence type="ECO:0000313" key="2">
    <source>
        <dbReference type="EMBL" id="QHT22533.1"/>
    </source>
</evidence>